<dbReference type="InterPro" id="IPR020568">
    <property type="entry name" value="Ribosomal_Su5_D2-typ_SF"/>
</dbReference>
<proteinExistence type="predicted"/>
<dbReference type="PROSITE" id="PS00301">
    <property type="entry name" value="G_TR_1"/>
    <property type="match status" value="1"/>
</dbReference>
<dbReference type="InterPro" id="IPR035647">
    <property type="entry name" value="EFG_III/V"/>
</dbReference>
<dbReference type="SMART" id="SM00838">
    <property type="entry name" value="EFG_C"/>
    <property type="match status" value="1"/>
</dbReference>
<dbReference type="RefSeq" id="WP_256181179.1">
    <property type="nucleotide sequence ID" value="NZ_CP171104.1"/>
</dbReference>
<dbReference type="Gene3D" id="3.30.70.240">
    <property type="match status" value="1"/>
</dbReference>
<dbReference type="PRINTS" id="PR01037">
    <property type="entry name" value="TCRTETOQM"/>
</dbReference>
<dbReference type="Proteomes" id="UP001205919">
    <property type="component" value="Unassembled WGS sequence"/>
</dbReference>
<dbReference type="Gene3D" id="3.30.70.870">
    <property type="entry name" value="Elongation Factor G (Translational Gtpase), domain 3"/>
    <property type="match status" value="1"/>
</dbReference>
<dbReference type="SUPFAM" id="SSF50447">
    <property type="entry name" value="Translation proteins"/>
    <property type="match status" value="1"/>
</dbReference>
<comment type="caution">
    <text evidence="5">The sequence shown here is derived from an EMBL/GenBank/DDBJ whole genome shotgun (WGS) entry which is preliminary data.</text>
</comment>
<protein>
    <submittedName>
        <fullName evidence="5">TetM/TetW/TetO/TetS family tetracycline resistance ribosomal protection protein</fullName>
    </submittedName>
</protein>
<evidence type="ECO:0000256" key="1">
    <source>
        <dbReference type="ARBA" id="ARBA00022741"/>
    </source>
</evidence>
<dbReference type="Pfam" id="PF03764">
    <property type="entry name" value="EFG_IV"/>
    <property type="match status" value="1"/>
</dbReference>
<dbReference type="SMART" id="SM00889">
    <property type="entry name" value="EFG_IV"/>
    <property type="match status" value="1"/>
</dbReference>
<dbReference type="PRINTS" id="PR00315">
    <property type="entry name" value="ELONGATNFCT"/>
</dbReference>
<dbReference type="SUPFAM" id="SSF54980">
    <property type="entry name" value="EF-G C-terminal domain-like"/>
    <property type="match status" value="2"/>
</dbReference>
<evidence type="ECO:0000256" key="2">
    <source>
        <dbReference type="ARBA" id="ARBA00022917"/>
    </source>
</evidence>
<dbReference type="Pfam" id="PF22042">
    <property type="entry name" value="EF-G_D2"/>
    <property type="match status" value="1"/>
</dbReference>
<dbReference type="Pfam" id="PF14492">
    <property type="entry name" value="EFG_III"/>
    <property type="match status" value="1"/>
</dbReference>
<dbReference type="InterPro" id="IPR000795">
    <property type="entry name" value="T_Tr_GTP-bd_dom"/>
</dbReference>
<dbReference type="Gene3D" id="2.40.30.10">
    <property type="entry name" value="Translation factors"/>
    <property type="match status" value="1"/>
</dbReference>
<dbReference type="Pfam" id="PF00679">
    <property type="entry name" value="EFG_C"/>
    <property type="match status" value="1"/>
</dbReference>
<dbReference type="GO" id="GO:0003924">
    <property type="term" value="F:GTPase activity"/>
    <property type="evidence" value="ECO:0007669"/>
    <property type="project" value="InterPro"/>
</dbReference>
<dbReference type="InterPro" id="IPR009000">
    <property type="entry name" value="Transl_B-barrel_sf"/>
</dbReference>
<keyword evidence="1" id="KW-0547">Nucleotide-binding</keyword>
<dbReference type="PANTHER" id="PTHR43261:SF1">
    <property type="entry name" value="RIBOSOME-RELEASING FACTOR 2, MITOCHONDRIAL"/>
    <property type="match status" value="1"/>
</dbReference>
<gene>
    <name evidence="5" type="ORF">NE630_00970</name>
</gene>
<dbReference type="InterPro" id="IPR014721">
    <property type="entry name" value="Ribsml_uS5_D2-typ_fold_subgr"/>
</dbReference>
<dbReference type="GO" id="GO:0006412">
    <property type="term" value="P:translation"/>
    <property type="evidence" value="ECO:0007669"/>
    <property type="project" value="UniProtKB-KW"/>
</dbReference>
<keyword evidence="3" id="KW-0342">GTP-binding</keyword>
<reference evidence="5 6" key="1">
    <citation type="submission" date="2022-06" db="EMBL/GenBank/DDBJ databases">
        <title>Isolation of gut microbiota from human fecal samples.</title>
        <authorList>
            <person name="Pamer E.G."/>
            <person name="Barat B."/>
            <person name="Waligurski E."/>
            <person name="Medina S."/>
            <person name="Paddock L."/>
            <person name="Mostad J."/>
        </authorList>
    </citation>
    <scope>NUCLEOTIDE SEQUENCE [LARGE SCALE GENOMIC DNA]</scope>
    <source>
        <strain evidence="5 6">DFI.9.90</strain>
    </source>
</reference>
<dbReference type="AlphaFoldDB" id="A0AAW5JWU6"/>
<feature type="domain" description="Tr-type G" evidence="4">
    <location>
        <begin position="6"/>
        <end position="238"/>
    </location>
</feature>
<dbReference type="InterPro" id="IPR053905">
    <property type="entry name" value="EF-G-like_DII"/>
</dbReference>
<dbReference type="InterPro" id="IPR031157">
    <property type="entry name" value="G_TR_CS"/>
</dbReference>
<dbReference type="SUPFAM" id="SSF52540">
    <property type="entry name" value="P-loop containing nucleoside triphosphate hydrolases"/>
    <property type="match status" value="1"/>
</dbReference>
<sequence length="637" mass="69424">MAVGETRPLTIGILAHVDGGKTTLTEQMLFRAGAVRSLGRVDDGSAHTDFMDFERRRGISVRAASALLEWRERKIYIIDTPGHSDFSSEVQRAVRAMDLAVIVVSAVEGVQSQTELIWHSIDKMGIPALFFINKTDRVGADAGSVTAEIGELTGTAPRPLELRDKEVLAETLAEYDDEALEKFFEGGGEAFSCEELGVLLRDSFYSRKLVPVLSGAALKGEGVEPLLDLLAWLAKRPAPEGPLSGVVFKVEHNPSLGRVAHIRLFSGTLKNRDIVRNATADRDEKVTQIREVLGSKERDRGCLSAGEVGAVYGMTGTVSGDIIGDASYVPPFAEIAAPALRVRVMPADQQQYPALSAALAELAAEDPLLDVIWERESREMLVRVAGLIQIEILQTLLKDRFGLEAAIGEPMVIYKERPCKRAHGYVEYTMPKPCWAVMDFEIEPLPVGSGVVFESVVPNDKIYTRYQAQVRQTIPEALRQGPKGWEVTDIRIRLVGGEHHTVHTHPLDFMLATPMGIMDGLVAGGTELLEPIQKFRLTFPEELSGKLIGEIIAMRGTFDSPVVRRGVFMMEGLLPLAASMDFPLRIASLTGGRGALSTVSAGYAPCPPGEGVEVPYRGVSPLDRAKYILYKRGALGA</sequence>
<dbReference type="GO" id="GO:0032790">
    <property type="term" value="P:ribosome disassembly"/>
    <property type="evidence" value="ECO:0007669"/>
    <property type="project" value="TreeGrafter"/>
</dbReference>
<dbReference type="InterPro" id="IPR005225">
    <property type="entry name" value="Small_GTP-bd"/>
</dbReference>
<organism evidence="5 6">
    <name type="scientific">Cloacibacillus evryensis</name>
    <dbReference type="NCBI Taxonomy" id="508460"/>
    <lineage>
        <taxon>Bacteria</taxon>
        <taxon>Thermotogati</taxon>
        <taxon>Synergistota</taxon>
        <taxon>Synergistia</taxon>
        <taxon>Synergistales</taxon>
        <taxon>Synergistaceae</taxon>
        <taxon>Cloacibacillus</taxon>
    </lineage>
</organism>
<accession>A0AAW5JWU6</accession>
<dbReference type="GO" id="GO:0005525">
    <property type="term" value="F:GTP binding"/>
    <property type="evidence" value="ECO:0007669"/>
    <property type="project" value="UniProtKB-KW"/>
</dbReference>
<evidence type="ECO:0000259" key="4">
    <source>
        <dbReference type="PROSITE" id="PS51722"/>
    </source>
</evidence>
<evidence type="ECO:0000256" key="3">
    <source>
        <dbReference type="ARBA" id="ARBA00023134"/>
    </source>
</evidence>
<dbReference type="NCBIfam" id="TIGR00231">
    <property type="entry name" value="small_GTP"/>
    <property type="match status" value="1"/>
</dbReference>
<dbReference type="PROSITE" id="PS51722">
    <property type="entry name" value="G_TR_2"/>
    <property type="match status" value="1"/>
</dbReference>
<keyword evidence="6" id="KW-1185">Reference proteome</keyword>
<dbReference type="InterPro" id="IPR000640">
    <property type="entry name" value="EFG_V-like"/>
</dbReference>
<dbReference type="PANTHER" id="PTHR43261">
    <property type="entry name" value="TRANSLATION ELONGATION FACTOR G-RELATED"/>
    <property type="match status" value="1"/>
</dbReference>
<name>A0AAW5JWU6_9BACT</name>
<dbReference type="InterPro" id="IPR005517">
    <property type="entry name" value="Transl_elong_EFG/EF2_IV"/>
</dbReference>
<dbReference type="Gene3D" id="3.40.50.300">
    <property type="entry name" value="P-loop containing nucleotide triphosphate hydrolases"/>
    <property type="match status" value="1"/>
</dbReference>
<evidence type="ECO:0000313" key="6">
    <source>
        <dbReference type="Proteomes" id="UP001205919"/>
    </source>
</evidence>
<keyword evidence="2" id="KW-0648">Protein biosynthesis</keyword>
<dbReference type="Pfam" id="PF00009">
    <property type="entry name" value="GTP_EFTU"/>
    <property type="match status" value="1"/>
</dbReference>
<dbReference type="SUPFAM" id="SSF54211">
    <property type="entry name" value="Ribosomal protein S5 domain 2-like"/>
    <property type="match status" value="1"/>
</dbReference>
<dbReference type="InterPro" id="IPR027417">
    <property type="entry name" value="P-loop_NTPase"/>
</dbReference>
<dbReference type="Gene3D" id="3.30.230.10">
    <property type="match status" value="1"/>
</dbReference>
<dbReference type="EMBL" id="JANFYT010000002">
    <property type="protein sequence ID" value="MCQ4812990.1"/>
    <property type="molecule type" value="Genomic_DNA"/>
</dbReference>
<dbReference type="InterPro" id="IPR041095">
    <property type="entry name" value="EFG_II"/>
</dbReference>
<evidence type="ECO:0000313" key="5">
    <source>
        <dbReference type="EMBL" id="MCQ4812990.1"/>
    </source>
</evidence>